<sequence length="123" mass="14452">MSLLVCRLQDMVRKSEQGLGTAEGHISSLQENQEILQKELELTRTRLRETTDSLYNVEGELEQERQQHDAMIVAMREEEKFKVDRMAHDLEIKWTENLRQVFSPLPCLFIKKDELNVIIVLLL</sequence>
<organism evidence="1 2">
    <name type="scientific">Sphaerodactylus townsendi</name>
    <dbReference type="NCBI Taxonomy" id="933632"/>
    <lineage>
        <taxon>Eukaryota</taxon>
        <taxon>Metazoa</taxon>
        <taxon>Chordata</taxon>
        <taxon>Craniata</taxon>
        <taxon>Vertebrata</taxon>
        <taxon>Euteleostomi</taxon>
        <taxon>Lepidosauria</taxon>
        <taxon>Squamata</taxon>
        <taxon>Bifurcata</taxon>
        <taxon>Gekkota</taxon>
        <taxon>Sphaerodactylidae</taxon>
        <taxon>Sphaerodactylus</taxon>
    </lineage>
</organism>
<dbReference type="Proteomes" id="UP000827872">
    <property type="component" value="Linkage Group LG01"/>
</dbReference>
<evidence type="ECO:0000313" key="1">
    <source>
        <dbReference type="EMBL" id="KAH8017285.1"/>
    </source>
</evidence>
<evidence type="ECO:0000313" key="2">
    <source>
        <dbReference type="Proteomes" id="UP000827872"/>
    </source>
</evidence>
<protein>
    <submittedName>
        <fullName evidence="1">Uncharacterized protein</fullName>
    </submittedName>
</protein>
<proteinExistence type="predicted"/>
<reference evidence="1" key="1">
    <citation type="submission" date="2021-08" db="EMBL/GenBank/DDBJ databases">
        <title>The first chromosome-level gecko genome reveals the dynamic sex chromosomes of Neotropical dwarf geckos (Sphaerodactylidae: Sphaerodactylus).</title>
        <authorList>
            <person name="Pinto B.J."/>
            <person name="Keating S.E."/>
            <person name="Gamble T."/>
        </authorList>
    </citation>
    <scope>NUCLEOTIDE SEQUENCE</scope>
    <source>
        <strain evidence="1">TG3544</strain>
    </source>
</reference>
<gene>
    <name evidence="1" type="ORF">K3G42_028098</name>
</gene>
<comment type="caution">
    <text evidence="1">The sequence shown here is derived from an EMBL/GenBank/DDBJ whole genome shotgun (WGS) entry which is preliminary data.</text>
</comment>
<keyword evidence="2" id="KW-1185">Reference proteome</keyword>
<name>A0ACB8GBY1_9SAUR</name>
<dbReference type="EMBL" id="CM037614">
    <property type="protein sequence ID" value="KAH8017285.1"/>
    <property type="molecule type" value="Genomic_DNA"/>
</dbReference>
<accession>A0ACB8GBY1</accession>